<dbReference type="GeneID" id="20676970"/>
<reference evidence="5 6" key="1">
    <citation type="journal article" date="2012" name="New Phytol.">
        <title>Insight into trade-off between wood decay and parasitism from the genome of a fungal forest pathogen.</title>
        <authorList>
            <person name="Olson A."/>
            <person name="Aerts A."/>
            <person name="Asiegbu F."/>
            <person name="Belbahri L."/>
            <person name="Bouzid O."/>
            <person name="Broberg A."/>
            <person name="Canback B."/>
            <person name="Coutinho P.M."/>
            <person name="Cullen D."/>
            <person name="Dalman K."/>
            <person name="Deflorio G."/>
            <person name="van Diepen L.T."/>
            <person name="Dunand C."/>
            <person name="Duplessis S."/>
            <person name="Durling M."/>
            <person name="Gonthier P."/>
            <person name="Grimwood J."/>
            <person name="Fossdal C.G."/>
            <person name="Hansson D."/>
            <person name="Henrissat B."/>
            <person name="Hietala A."/>
            <person name="Himmelstrand K."/>
            <person name="Hoffmeister D."/>
            <person name="Hogberg N."/>
            <person name="James T.Y."/>
            <person name="Karlsson M."/>
            <person name="Kohler A."/>
            <person name="Kues U."/>
            <person name="Lee Y.H."/>
            <person name="Lin Y.C."/>
            <person name="Lind M."/>
            <person name="Lindquist E."/>
            <person name="Lombard V."/>
            <person name="Lucas S."/>
            <person name="Lunden K."/>
            <person name="Morin E."/>
            <person name="Murat C."/>
            <person name="Park J."/>
            <person name="Raffaello T."/>
            <person name="Rouze P."/>
            <person name="Salamov A."/>
            <person name="Schmutz J."/>
            <person name="Solheim H."/>
            <person name="Stahlberg J."/>
            <person name="Velez H."/>
            <person name="de Vries R.P."/>
            <person name="Wiebenga A."/>
            <person name="Woodward S."/>
            <person name="Yakovlev I."/>
            <person name="Garbelotto M."/>
            <person name="Martin F."/>
            <person name="Grigoriev I.V."/>
            <person name="Stenlid J."/>
        </authorList>
    </citation>
    <scope>NUCLEOTIDE SEQUENCE [LARGE SCALE GENOMIC DNA]</scope>
    <source>
        <strain evidence="5 6">TC 32-1</strain>
    </source>
</reference>
<dbReference type="OrthoDB" id="2339190at2759"/>
<evidence type="ECO:0000259" key="3">
    <source>
        <dbReference type="Pfam" id="PF10342"/>
    </source>
</evidence>
<dbReference type="Pfam" id="PF10342">
    <property type="entry name" value="Kre9_KNH"/>
    <property type="match status" value="1"/>
</dbReference>
<dbReference type="RefSeq" id="XP_009546509.1">
    <property type="nucleotide sequence ID" value="XM_009548214.1"/>
</dbReference>
<proteinExistence type="predicted"/>
<evidence type="ECO:0000256" key="2">
    <source>
        <dbReference type="SAM" id="SignalP"/>
    </source>
</evidence>
<keyword evidence="6" id="KW-1185">Reference proteome</keyword>
<feature type="signal peptide" evidence="2">
    <location>
        <begin position="1"/>
        <end position="20"/>
    </location>
</feature>
<dbReference type="KEGG" id="hir:HETIRDRAFT_451625"/>
<dbReference type="KEGG" id="hir:HETIRDRAFT_459074"/>
<evidence type="ECO:0000313" key="4">
    <source>
        <dbReference type="EMBL" id="ETW81919.1"/>
    </source>
</evidence>
<keyword evidence="1 2" id="KW-0732">Signal</keyword>
<organism evidence="5 6">
    <name type="scientific">Heterobasidion irregulare (strain TC 32-1)</name>
    <dbReference type="NCBI Taxonomy" id="747525"/>
    <lineage>
        <taxon>Eukaryota</taxon>
        <taxon>Fungi</taxon>
        <taxon>Dikarya</taxon>
        <taxon>Basidiomycota</taxon>
        <taxon>Agaricomycotina</taxon>
        <taxon>Agaricomycetes</taxon>
        <taxon>Russulales</taxon>
        <taxon>Bondarzewiaceae</taxon>
        <taxon>Heterobasidion</taxon>
        <taxon>Heterobasidion annosum species complex</taxon>
    </lineage>
</organism>
<dbReference type="RefSeq" id="XP_009546551.1">
    <property type="nucleotide sequence ID" value="XM_009548256.1"/>
</dbReference>
<evidence type="ECO:0000313" key="5">
    <source>
        <dbReference type="EMBL" id="ETW81961.1"/>
    </source>
</evidence>
<dbReference type="eggNOG" id="ENOG502S8XQ">
    <property type="taxonomic scope" value="Eukaryota"/>
</dbReference>
<protein>
    <recommendedName>
        <fullName evidence="3">Yeast cell wall synthesis Kre9/Knh1-like N-terminal domain-containing protein</fullName>
    </recommendedName>
</protein>
<dbReference type="AlphaFoldDB" id="W4KA63"/>
<evidence type="ECO:0000256" key="1">
    <source>
        <dbReference type="ARBA" id="ARBA00022729"/>
    </source>
</evidence>
<dbReference type="Proteomes" id="UP000030671">
    <property type="component" value="Unassembled WGS sequence"/>
</dbReference>
<evidence type="ECO:0000313" key="6">
    <source>
        <dbReference type="Proteomes" id="UP000030671"/>
    </source>
</evidence>
<sequence>MKFFTTFVSAIVLTASAVTATPIVKVANLASSGPKGPATLIVYSPHVTAPTAGQIWTTGSNQTVTWDTSDIPDEKQDSPGMLLLGYLENGSENLDINTPLAVNFPLSGGNVTFTVPVVDTRTDYVVVLFGDSGNTSPQFTIFKA</sequence>
<dbReference type="GeneID" id="20676177"/>
<accession>W4KA63</accession>
<name>W4KA63_HETIT</name>
<dbReference type="EMBL" id="KI925458">
    <property type="protein sequence ID" value="ETW81961.1"/>
    <property type="molecule type" value="Genomic_DNA"/>
</dbReference>
<gene>
    <name evidence="5" type="ORF">HETIRDRAFT_451625</name>
    <name evidence="4" type="ORF">HETIRDRAFT_459074</name>
</gene>
<feature type="chain" id="PRO_5007734839" description="Yeast cell wall synthesis Kre9/Knh1-like N-terminal domain-containing protein" evidence="2">
    <location>
        <begin position="21"/>
        <end position="144"/>
    </location>
</feature>
<dbReference type="InterPro" id="IPR018466">
    <property type="entry name" value="Kre9/Knh1-like_N"/>
</dbReference>
<dbReference type="EMBL" id="KI925458">
    <property type="protein sequence ID" value="ETW81919.1"/>
    <property type="molecule type" value="Genomic_DNA"/>
</dbReference>
<dbReference type="HOGENOM" id="CLU_083660_2_0_1"/>
<feature type="domain" description="Yeast cell wall synthesis Kre9/Knh1-like N-terminal" evidence="3">
    <location>
        <begin position="49"/>
        <end position="141"/>
    </location>
</feature>